<accession>A0AAD5WZD4</accession>
<evidence type="ECO:0000256" key="5">
    <source>
        <dbReference type="ARBA" id="ARBA00022618"/>
    </source>
</evidence>
<dbReference type="GO" id="GO:0051301">
    <property type="term" value="P:cell division"/>
    <property type="evidence" value="ECO:0007669"/>
    <property type="project" value="UniProtKB-KW"/>
</dbReference>
<comment type="subcellular location">
    <subcellularLocation>
        <location evidence="2">Cytoplasm</location>
    </subcellularLocation>
    <subcellularLocation>
        <location evidence="1">Nucleus</location>
    </subcellularLocation>
</comment>
<feature type="non-terminal residue" evidence="18">
    <location>
        <position position="1"/>
    </location>
</feature>
<keyword evidence="5" id="KW-0132">Cell division</keyword>
<evidence type="ECO:0000256" key="4">
    <source>
        <dbReference type="ARBA" id="ARBA00022490"/>
    </source>
</evidence>
<keyword evidence="7" id="KW-0677">Repeat</keyword>
<keyword evidence="11" id="KW-0156">Chromatin regulator</keyword>
<dbReference type="Proteomes" id="UP001212841">
    <property type="component" value="Unassembled WGS sequence"/>
</dbReference>
<dbReference type="GO" id="GO:0006325">
    <property type="term" value="P:chromatin organization"/>
    <property type="evidence" value="ECO:0007669"/>
    <property type="project" value="UniProtKB-KW"/>
</dbReference>
<evidence type="ECO:0000256" key="16">
    <source>
        <dbReference type="ARBA" id="ARBA00032491"/>
    </source>
</evidence>
<evidence type="ECO:0000256" key="13">
    <source>
        <dbReference type="ARBA" id="ARBA00023242"/>
    </source>
</evidence>
<keyword evidence="6" id="KW-0053">Apoptosis</keyword>
<organism evidence="18 19">
    <name type="scientific">Rhizophlyctis rosea</name>
    <dbReference type="NCBI Taxonomy" id="64517"/>
    <lineage>
        <taxon>Eukaryota</taxon>
        <taxon>Fungi</taxon>
        <taxon>Fungi incertae sedis</taxon>
        <taxon>Chytridiomycota</taxon>
        <taxon>Chytridiomycota incertae sedis</taxon>
        <taxon>Chytridiomycetes</taxon>
        <taxon>Rhizophlyctidales</taxon>
        <taxon>Rhizophlyctidaceae</taxon>
        <taxon>Rhizophlyctis</taxon>
    </lineage>
</organism>
<evidence type="ECO:0000256" key="7">
    <source>
        <dbReference type="ARBA" id="ARBA00022737"/>
    </source>
</evidence>
<dbReference type="GO" id="GO:0005737">
    <property type="term" value="C:cytoplasm"/>
    <property type="evidence" value="ECO:0007669"/>
    <property type="project" value="UniProtKB-SubCell"/>
</dbReference>
<dbReference type="Pfam" id="PF06113">
    <property type="entry name" value="BRE"/>
    <property type="match status" value="1"/>
</dbReference>
<keyword evidence="12" id="KW-0234">DNA repair</keyword>
<evidence type="ECO:0000256" key="3">
    <source>
        <dbReference type="ARBA" id="ARBA00019438"/>
    </source>
</evidence>
<evidence type="ECO:0000256" key="15">
    <source>
        <dbReference type="ARBA" id="ARBA00025766"/>
    </source>
</evidence>
<dbReference type="GO" id="GO:0006302">
    <property type="term" value="P:double-strand break repair"/>
    <property type="evidence" value="ECO:0007669"/>
    <property type="project" value="TreeGrafter"/>
</dbReference>
<evidence type="ECO:0000256" key="6">
    <source>
        <dbReference type="ARBA" id="ARBA00022703"/>
    </source>
</evidence>
<dbReference type="GO" id="GO:0006915">
    <property type="term" value="P:apoptotic process"/>
    <property type="evidence" value="ECO:0007669"/>
    <property type="project" value="UniProtKB-KW"/>
</dbReference>
<dbReference type="PANTHER" id="PTHR15189:SF7">
    <property type="entry name" value="BRISC AND BRCA1-A COMPLEX MEMBER 2"/>
    <property type="match status" value="1"/>
</dbReference>
<evidence type="ECO:0000256" key="12">
    <source>
        <dbReference type="ARBA" id="ARBA00023204"/>
    </source>
</evidence>
<evidence type="ECO:0000256" key="9">
    <source>
        <dbReference type="ARBA" id="ARBA00022776"/>
    </source>
</evidence>
<proteinExistence type="inferred from homology"/>
<keyword evidence="8" id="KW-0227">DNA damage</keyword>
<keyword evidence="14" id="KW-0131">Cell cycle</keyword>
<evidence type="ECO:0000256" key="14">
    <source>
        <dbReference type="ARBA" id="ARBA00023306"/>
    </source>
</evidence>
<dbReference type="GO" id="GO:0070552">
    <property type="term" value="C:BRISC complex"/>
    <property type="evidence" value="ECO:0007669"/>
    <property type="project" value="InterPro"/>
</dbReference>
<keyword evidence="4" id="KW-0963">Cytoplasm</keyword>
<evidence type="ECO:0000313" key="19">
    <source>
        <dbReference type="Proteomes" id="UP001212841"/>
    </source>
</evidence>
<dbReference type="InterPro" id="IPR010358">
    <property type="entry name" value="BRE"/>
</dbReference>
<comment type="caution">
    <text evidence="18">The sequence shown here is derived from an EMBL/GenBank/DDBJ whole genome shotgun (WGS) entry which is preliminary data.</text>
</comment>
<comment type="similarity">
    <text evidence="15">Belongs to the BABAM2 family.</text>
</comment>
<evidence type="ECO:0000256" key="17">
    <source>
        <dbReference type="ARBA" id="ARBA00032630"/>
    </source>
</evidence>
<dbReference type="AlphaFoldDB" id="A0AAD5WZD4"/>
<keyword evidence="13" id="KW-0539">Nucleus</keyword>
<evidence type="ECO:0000256" key="11">
    <source>
        <dbReference type="ARBA" id="ARBA00022853"/>
    </source>
</evidence>
<evidence type="ECO:0000256" key="1">
    <source>
        <dbReference type="ARBA" id="ARBA00004123"/>
    </source>
</evidence>
<dbReference type="PANTHER" id="PTHR15189">
    <property type="entry name" value="BRISC AND BRCA1-A COMPLEX MEMBER 2"/>
    <property type="match status" value="1"/>
</dbReference>
<dbReference type="EMBL" id="JADGJD010001116">
    <property type="protein sequence ID" value="KAJ3046678.1"/>
    <property type="molecule type" value="Genomic_DNA"/>
</dbReference>
<keyword evidence="10" id="KW-0833">Ubl conjugation pathway</keyword>
<name>A0AAD5WZD4_9FUNG</name>
<protein>
    <recommendedName>
        <fullName evidence="3">BRISC and BRCA1-A complex member 2</fullName>
    </recommendedName>
    <alternativeName>
        <fullName evidence="16">BRCA1-A complex subunit BRE</fullName>
    </alternativeName>
    <alternativeName>
        <fullName evidence="17">BRCA1/BRCA2-containing complex subunit 45</fullName>
    </alternativeName>
</protein>
<keyword evidence="19" id="KW-1185">Reference proteome</keyword>
<keyword evidence="9" id="KW-0498">Mitosis</keyword>
<reference evidence="18" key="1">
    <citation type="submission" date="2020-05" db="EMBL/GenBank/DDBJ databases">
        <title>Phylogenomic resolution of chytrid fungi.</title>
        <authorList>
            <person name="Stajich J.E."/>
            <person name="Amses K."/>
            <person name="Simmons R."/>
            <person name="Seto K."/>
            <person name="Myers J."/>
            <person name="Bonds A."/>
            <person name="Quandt C.A."/>
            <person name="Barry K."/>
            <person name="Liu P."/>
            <person name="Grigoriev I."/>
            <person name="Longcore J.E."/>
            <person name="James T.Y."/>
        </authorList>
    </citation>
    <scope>NUCLEOTIDE SEQUENCE</scope>
    <source>
        <strain evidence="18">JEL0318</strain>
    </source>
</reference>
<evidence type="ECO:0000313" key="18">
    <source>
        <dbReference type="EMBL" id="KAJ3046678.1"/>
    </source>
</evidence>
<sequence length="213" mass="24530">MQVLYDFPIYITPSQEHPLIDLGGETEPKEKRMPDAFLSVRVHVSDSQVLKIEKKIQLPTPLDEMNIFQMPDFPLDQDIFEFINDVETNLKAAHMVLLKGKEKRKEMIGVLLETFSRQVLEYDDEEFRYASFLFEVAPRHNAYSPPPTSTSARNNVSAVANVHLDLAYPTVPPAVFLFSNDKYESPHSYKPLAVHMDFRVSAQWDCRETVARL</sequence>
<gene>
    <name evidence="18" type="ORF">HK097_000636</name>
</gene>
<evidence type="ECO:0000256" key="10">
    <source>
        <dbReference type="ARBA" id="ARBA00022786"/>
    </source>
</evidence>
<evidence type="ECO:0000256" key="8">
    <source>
        <dbReference type="ARBA" id="ARBA00022763"/>
    </source>
</evidence>
<evidence type="ECO:0000256" key="2">
    <source>
        <dbReference type="ARBA" id="ARBA00004496"/>
    </source>
</evidence>